<feature type="transmembrane region" description="Helical" evidence="5">
    <location>
        <begin position="104"/>
        <end position="125"/>
    </location>
</feature>
<keyword evidence="8" id="KW-1185">Reference proteome</keyword>
<accession>A0A3M0AFX2</accession>
<comment type="subcellular location">
    <subcellularLocation>
        <location evidence="1">Membrane</location>
        <topology evidence="1">Multi-pass membrane protein</topology>
    </subcellularLocation>
</comment>
<dbReference type="OrthoDB" id="9808452at2"/>
<feature type="transmembrane region" description="Helical" evidence="5">
    <location>
        <begin position="165"/>
        <end position="190"/>
    </location>
</feature>
<feature type="transmembrane region" description="Helical" evidence="5">
    <location>
        <begin position="70"/>
        <end position="92"/>
    </location>
</feature>
<evidence type="ECO:0000256" key="2">
    <source>
        <dbReference type="ARBA" id="ARBA00022692"/>
    </source>
</evidence>
<evidence type="ECO:0000313" key="8">
    <source>
        <dbReference type="Proteomes" id="UP000267187"/>
    </source>
</evidence>
<evidence type="ECO:0000256" key="3">
    <source>
        <dbReference type="ARBA" id="ARBA00022989"/>
    </source>
</evidence>
<comment type="caution">
    <text evidence="7">The sequence shown here is derived from an EMBL/GenBank/DDBJ whole genome shotgun (WGS) entry which is preliminary data.</text>
</comment>
<feature type="domain" description="Yip1" evidence="6">
    <location>
        <begin position="6"/>
        <end position="181"/>
    </location>
</feature>
<dbReference type="EMBL" id="REFJ01000002">
    <property type="protein sequence ID" value="RMA81395.1"/>
    <property type="molecule type" value="Genomic_DNA"/>
</dbReference>
<dbReference type="Pfam" id="PF04893">
    <property type="entry name" value="Yip1"/>
    <property type="match status" value="1"/>
</dbReference>
<dbReference type="GO" id="GO:0016020">
    <property type="term" value="C:membrane"/>
    <property type="evidence" value="ECO:0007669"/>
    <property type="project" value="UniProtKB-SubCell"/>
</dbReference>
<sequence>MFAYIWGFYTNPESTWNKIANLDEGALKRCLPYAILLAMLPPIAFVYGVTQTGWQITRGGDLFLMTVDSALQIGVLYYAALVAAVVGVGYMIHWMSKTYGATTIISKGVMIAAFSATPLFILGVVAIYPVIWIALLAATFAAAHTVYLLYLGIPRVLRIDEDRGFMYATAIVAVGLVAVVATMGATVILWDMFAMPDFQRLSIR</sequence>
<evidence type="ECO:0000259" key="6">
    <source>
        <dbReference type="Pfam" id="PF04893"/>
    </source>
</evidence>
<keyword evidence="4 5" id="KW-0472">Membrane</keyword>
<dbReference type="Proteomes" id="UP000267187">
    <property type="component" value="Unassembled WGS sequence"/>
</dbReference>
<feature type="transmembrane region" description="Helical" evidence="5">
    <location>
        <begin position="30"/>
        <end position="50"/>
    </location>
</feature>
<keyword evidence="3 5" id="KW-1133">Transmembrane helix</keyword>
<evidence type="ECO:0000313" key="7">
    <source>
        <dbReference type="EMBL" id="RMA81395.1"/>
    </source>
</evidence>
<organism evidence="7 8">
    <name type="scientific">Umboniibacter marinipuniceus</name>
    <dbReference type="NCBI Taxonomy" id="569599"/>
    <lineage>
        <taxon>Bacteria</taxon>
        <taxon>Pseudomonadati</taxon>
        <taxon>Pseudomonadota</taxon>
        <taxon>Gammaproteobacteria</taxon>
        <taxon>Cellvibrionales</taxon>
        <taxon>Cellvibrionaceae</taxon>
        <taxon>Umboniibacter</taxon>
    </lineage>
</organism>
<dbReference type="AlphaFoldDB" id="A0A3M0AFX2"/>
<name>A0A3M0AFX2_9GAMM</name>
<dbReference type="InterPro" id="IPR006977">
    <property type="entry name" value="Yip1_dom"/>
</dbReference>
<dbReference type="RefSeq" id="WP_121876538.1">
    <property type="nucleotide sequence ID" value="NZ_REFJ01000002.1"/>
</dbReference>
<proteinExistence type="predicted"/>
<evidence type="ECO:0000256" key="4">
    <source>
        <dbReference type="ARBA" id="ARBA00023136"/>
    </source>
</evidence>
<keyword evidence="2 5" id="KW-0812">Transmembrane</keyword>
<feature type="transmembrane region" description="Helical" evidence="5">
    <location>
        <begin position="131"/>
        <end position="153"/>
    </location>
</feature>
<evidence type="ECO:0000256" key="5">
    <source>
        <dbReference type="SAM" id="Phobius"/>
    </source>
</evidence>
<gene>
    <name evidence="7" type="ORF">DFR27_1215</name>
</gene>
<reference evidence="7 8" key="1">
    <citation type="submission" date="2018-10" db="EMBL/GenBank/DDBJ databases">
        <title>Genomic Encyclopedia of Type Strains, Phase IV (KMG-IV): sequencing the most valuable type-strain genomes for metagenomic binning, comparative biology and taxonomic classification.</title>
        <authorList>
            <person name="Goeker M."/>
        </authorList>
    </citation>
    <scope>NUCLEOTIDE SEQUENCE [LARGE SCALE GENOMIC DNA]</scope>
    <source>
        <strain evidence="7 8">DSM 25080</strain>
    </source>
</reference>
<evidence type="ECO:0000256" key="1">
    <source>
        <dbReference type="ARBA" id="ARBA00004141"/>
    </source>
</evidence>
<protein>
    <submittedName>
        <fullName evidence="7">Uncharacterized protein DUF1282</fullName>
    </submittedName>
</protein>